<dbReference type="Gene3D" id="3.40.50.620">
    <property type="entry name" value="HUPs"/>
    <property type="match status" value="1"/>
</dbReference>
<dbReference type="InterPro" id="IPR050132">
    <property type="entry name" value="Gln/Glu-tRNA_Ligase"/>
</dbReference>
<reference evidence="8" key="1">
    <citation type="submission" date="2021-02" db="EMBL/GenBank/DDBJ databases">
        <authorList>
            <person name="Franco D."/>
        </authorList>
    </citation>
    <scope>NUCLEOTIDE SEQUENCE</scope>
    <source>
        <strain evidence="8">RANSCY</strain>
    </source>
</reference>
<dbReference type="GO" id="GO:0005524">
    <property type="term" value="F:ATP binding"/>
    <property type="evidence" value="ECO:0007669"/>
    <property type="project" value="UniProtKB-KW"/>
</dbReference>
<dbReference type="PANTHER" id="PTHR43097:SF5">
    <property type="entry name" value="GLUTAMATE--TRNA LIGASE"/>
    <property type="match status" value="1"/>
</dbReference>
<evidence type="ECO:0000313" key="9">
    <source>
        <dbReference type="Proteomes" id="UP000663347"/>
    </source>
</evidence>
<keyword evidence="4 6" id="KW-0648">Protein biosynthesis</keyword>
<evidence type="ECO:0000256" key="5">
    <source>
        <dbReference type="ARBA" id="ARBA00023146"/>
    </source>
</evidence>
<evidence type="ECO:0000313" key="8">
    <source>
        <dbReference type="EMBL" id="QSW38017.1"/>
    </source>
</evidence>
<dbReference type="InterPro" id="IPR014729">
    <property type="entry name" value="Rossmann-like_a/b/a_fold"/>
</dbReference>
<evidence type="ECO:0000259" key="7">
    <source>
        <dbReference type="Pfam" id="PF00749"/>
    </source>
</evidence>
<keyword evidence="2 6" id="KW-0547">Nucleotide-binding</keyword>
<dbReference type="GO" id="GO:0005829">
    <property type="term" value="C:cytosol"/>
    <property type="evidence" value="ECO:0007669"/>
    <property type="project" value="TreeGrafter"/>
</dbReference>
<keyword evidence="1 6" id="KW-0436">Ligase</keyword>
<dbReference type="GO" id="GO:0004819">
    <property type="term" value="F:glutamine-tRNA ligase activity"/>
    <property type="evidence" value="ECO:0007669"/>
    <property type="project" value="TreeGrafter"/>
</dbReference>
<evidence type="ECO:0000256" key="2">
    <source>
        <dbReference type="ARBA" id="ARBA00022741"/>
    </source>
</evidence>
<evidence type="ECO:0000256" key="4">
    <source>
        <dbReference type="ARBA" id="ARBA00022917"/>
    </source>
</evidence>
<keyword evidence="3 6" id="KW-0067">ATP-binding</keyword>
<dbReference type="SUPFAM" id="SSF52374">
    <property type="entry name" value="Nucleotidylyl transferase"/>
    <property type="match status" value="1"/>
</dbReference>
<dbReference type="PANTHER" id="PTHR43097">
    <property type="entry name" value="GLUTAMINE-TRNA LIGASE"/>
    <property type="match status" value="1"/>
</dbReference>
<proteinExistence type="inferred from homology"/>
<sequence length="463" mass="54857">MKNFITKIIENSNEIVKTRFCPEPGGFLHIGHIKNFILNYKLSTIYKGKINIRMDDSNPIKSKHIYSKRIYYEILSLGFNSKIKLSYSSDYFKRIYYISKAFIKKDLFYIDNMISKRVTSNIKINEKTIYKQREKKEKLYLIKKMRNGLFKEKEFVVRANITKHKGLIDPIVFRILKRLSKGVSIYPTYDLCNSISDRIEKITFSICTNEFINNKEIYNWLVSNYNKTFKKKLVPIQIEFSRMKIEGVTLGKRNIRNLIRMGIVKNWSDPRLYTVKGLINRGISNKSIKEIALSTGYTRSNYVIKECFIRRILIRNLSKEVKRKTIVILKPVKVIVINLRDKKELFVESVRNIKCLYSFFLKKKLYNIFFLRKKPKCCVFLYFDIKIKMVCSNCITKINSNKAMLYTYLGNSIKKTICIIKNNNNIGINRAKFRLKGLGYFYIYRNRSFIVCKEIVLFSKSIL</sequence>
<keyword evidence="5 6" id="KW-0030">Aminoacyl-tRNA synthetase</keyword>
<evidence type="ECO:0000256" key="1">
    <source>
        <dbReference type="ARBA" id="ARBA00022598"/>
    </source>
</evidence>
<dbReference type="AlphaFoldDB" id="A0A975AEL5"/>
<feature type="domain" description="Glutamyl/glutaminyl-tRNA synthetase class Ib catalytic" evidence="7">
    <location>
        <begin position="16"/>
        <end position="301"/>
    </location>
</feature>
<dbReference type="InterPro" id="IPR020058">
    <property type="entry name" value="Glu/Gln-tRNA-synth_Ib_cat-dom"/>
</dbReference>
<reference evidence="8" key="2">
    <citation type="submission" date="2021-03" db="EMBL/GenBank/DDBJ databases">
        <title>Alternative transmission patterns in independently acquired nutritional co-symbionts of Dictyopharidae planthoppers.</title>
        <authorList>
            <person name="Michalik A."/>
            <person name="Lukasik P."/>
        </authorList>
    </citation>
    <scope>NUCLEOTIDE SEQUENCE</scope>
    <source>
        <strain evidence="8">RANSCY</strain>
    </source>
</reference>
<dbReference type="Pfam" id="PF00749">
    <property type="entry name" value="tRNA-synt_1c"/>
    <property type="match status" value="1"/>
</dbReference>
<protein>
    <recommendedName>
        <fullName evidence="7">Glutamyl/glutaminyl-tRNA synthetase class Ib catalytic domain-containing protein</fullName>
    </recommendedName>
</protein>
<name>A0A975AEL5_9PROT</name>
<organism evidence="8 9">
    <name type="scientific">Candidatus Vidania fulgoroideorum</name>
    <dbReference type="NCBI Taxonomy" id="881286"/>
    <lineage>
        <taxon>Bacteria</taxon>
        <taxon>Pseudomonadati</taxon>
        <taxon>Pseudomonadota</taxon>
        <taxon>Betaproteobacteria</taxon>
        <taxon>Candidatus Vidania</taxon>
    </lineage>
</organism>
<dbReference type="InterPro" id="IPR000924">
    <property type="entry name" value="Glu/Gln-tRNA-synth"/>
</dbReference>
<evidence type="ECO:0000256" key="3">
    <source>
        <dbReference type="ARBA" id="ARBA00022840"/>
    </source>
</evidence>
<comment type="similarity">
    <text evidence="6">Belongs to the class-I aminoacyl-tRNA synthetase family.</text>
</comment>
<evidence type="ECO:0000256" key="6">
    <source>
        <dbReference type="RuleBase" id="RU363037"/>
    </source>
</evidence>
<accession>A0A975AEL5</accession>
<gene>
    <name evidence="8" type="ORF">JSR06_00220</name>
</gene>
<dbReference type="PRINTS" id="PR00987">
    <property type="entry name" value="TRNASYNTHGLU"/>
</dbReference>
<dbReference type="GO" id="GO:0006425">
    <property type="term" value="P:glutaminyl-tRNA aminoacylation"/>
    <property type="evidence" value="ECO:0007669"/>
    <property type="project" value="TreeGrafter"/>
</dbReference>
<dbReference type="EMBL" id="CP071412">
    <property type="protein sequence ID" value="QSW38017.1"/>
    <property type="molecule type" value="Genomic_DNA"/>
</dbReference>
<dbReference type="Proteomes" id="UP000663347">
    <property type="component" value="Chromosome"/>
</dbReference>